<organism evidence="2 3">
    <name type="scientific">Echinicola jeungdonensis</name>
    <dbReference type="NCBI Taxonomy" id="709343"/>
    <lineage>
        <taxon>Bacteria</taxon>
        <taxon>Pseudomonadati</taxon>
        <taxon>Bacteroidota</taxon>
        <taxon>Cytophagia</taxon>
        <taxon>Cytophagales</taxon>
        <taxon>Cyclobacteriaceae</taxon>
        <taxon>Echinicola</taxon>
    </lineage>
</organism>
<comment type="caution">
    <text evidence="2">The sequence shown here is derived from an EMBL/GenBank/DDBJ whole genome shotgun (WGS) entry which is preliminary data.</text>
</comment>
<dbReference type="InterPro" id="IPR023393">
    <property type="entry name" value="START-like_dom_sf"/>
</dbReference>
<keyword evidence="3" id="KW-1185">Reference proteome</keyword>
<dbReference type="CDD" id="cd07818">
    <property type="entry name" value="SRPBCC_1"/>
    <property type="match status" value="1"/>
</dbReference>
<dbReference type="Gene3D" id="3.30.530.20">
    <property type="match status" value="1"/>
</dbReference>
<proteinExistence type="predicted"/>
<reference evidence="2 3" key="1">
    <citation type="submission" date="2024-09" db="EMBL/GenBank/DDBJ databases">
        <authorList>
            <person name="Sun Q."/>
            <person name="Mori K."/>
        </authorList>
    </citation>
    <scope>NUCLEOTIDE SEQUENCE [LARGE SCALE GENOMIC DNA]</scope>
    <source>
        <strain evidence="2 3">CECT 7682</strain>
    </source>
</reference>
<keyword evidence="1" id="KW-0812">Transmembrane</keyword>
<protein>
    <submittedName>
        <fullName evidence="2">SRPBCC family protein</fullName>
    </submittedName>
</protein>
<evidence type="ECO:0000256" key="1">
    <source>
        <dbReference type="SAM" id="Phobius"/>
    </source>
</evidence>
<evidence type="ECO:0000313" key="3">
    <source>
        <dbReference type="Proteomes" id="UP001589654"/>
    </source>
</evidence>
<name>A0ABV5J5K3_9BACT</name>
<dbReference type="RefSeq" id="WP_290249518.1">
    <property type="nucleotide sequence ID" value="NZ_JAUFQT010000002.1"/>
</dbReference>
<dbReference type="Proteomes" id="UP001589654">
    <property type="component" value="Unassembled WGS sequence"/>
</dbReference>
<feature type="transmembrane region" description="Helical" evidence="1">
    <location>
        <begin position="6"/>
        <end position="25"/>
    </location>
</feature>
<keyword evidence="1" id="KW-0472">Membrane</keyword>
<dbReference type="EMBL" id="JBHMEW010000057">
    <property type="protein sequence ID" value="MFB9212109.1"/>
    <property type="molecule type" value="Genomic_DNA"/>
</dbReference>
<gene>
    <name evidence="2" type="ORF">ACFFUR_09845</name>
</gene>
<evidence type="ECO:0000313" key="2">
    <source>
        <dbReference type="EMBL" id="MFB9212109.1"/>
    </source>
</evidence>
<keyword evidence="1" id="KW-1133">Transmembrane helix</keyword>
<accession>A0ABV5J5K3</accession>
<dbReference type="SUPFAM" id="SSF55961">
    <property type="entry name" value="Bet v1-like"/>
    <property type="match status" value="1"/>
</dbReference>
<sequence length="179" mass="20496">MKILKGILYGIIGVVAVALIAALFIKKEYAAEREIIIEKPLPEVFSYVKQLKNQDNFSVWAQMDPEMDKSYTGTDGTVGFVSSWDSEKPSVGKGELEIIRIEENQRIDYELRFYEPFEATDNAYMITEEVSKDQTKVKWGFEGKSQYPMNLMLALMGTEEMLGEQLEQGLKNLKNEMED</sequence>